<evidence type="ECO:0000313" key="4">
    <source>
        <dbReference type="Proteomes" id="UP001589844"/>
    </source>
</evidence>
<keyword evidence="4" id="KW-1185">Reference proteome</keyword>
<dbReference type="Proteomes" id="UP001589844">
    <property type="component" value="Unassembled WGS sequence"/>
</dbReference>
<sequence length="650" mass="72240">MQNQIKSNLTWWRAPGITSLAALSLLIALPAKSAHSVKPTQQKIPSLPDFVQSSLDFRALRSGDWLVLDKKSLRLLTANGAERAAYKVRAKHFDIRESVDQGLVVLIDSDTQHAVQIRVQDGRLSLAMELPAPSGALESSCLYRDTQQLMHLFVIAKDGHAQQWLLDNAKPQLVRNMALPANVKFCEVDDLTETLYVNEEHFGLWAYAAQSESSAARSAVILRQPYGPLKAGAHAIQGIRGGIAVLDQVGKNISVLESIQKKSAQAAWKITGRLKQQQYANWPKQAGLLRSTESEHAITFFLRDDAKKSWFALNTKRLIKNPSSTQNIDTIPVLIPQTQTEEMSRLGDAADDPAIWRHPIDSRLSRVLGTNKKQGLLVYDLQGKQTQLLEVGRLNNVDVRQNIQWQDSSSDVAISTQRDDNSLVIFDIDANGMVNEASRIATGMEKIYGTCLYQPNSGGLEAFVNDKEGLVQHWRITKQNGRYTGTQLRHFKIATQPEGCVVDDKNARLFIGEEKRGVWLADADAKTNKPLQLIAKVDQHLHADVEGLALYHGKQASYLVVSSQGDNSYIIYNAQAPFAYRGKFRIGFNTARGIDGSSETDGLEVSSANFGIPYEDGILIVQDGHKRLPDGAQNFKYLDWKQIARALKLE</sequence>
<evidence type="ECO:0000256" key="1">
    <source>
        <dbReference type="SAM" id="SignalP"/>
    </source>
</evidence>
<gene>
    <name evidence="3" type="ORF">ACFFJH_09440</name>
</gene>
<name>A0ABV6IDX7_9BURK</name>
<organism evidence="3 4">
    <name type="scientific">Undibacterium danionis</name>
    <dbReference type="NCBI Taxonomy" id="1812100"/>
    <lineage>
        <taxon>Bacteria</taxon>
        <taxon>Pseudomonadati</taxon>
        <taxon>Pseudomonadota</taxon>
        <taxon>Betaproteobacteria</taxon>
        <taxon>Burkholderiales</taxon>
        <taxon>Oxalobacteraceae</taxon>
        <taxon>Undibacterium</taxon>
    </lineage>
</organism>
<dbReference type="SUPFAM" id="SSF50956">
    <property type="entry name" value="Thermostable phytase (3-phytase)"/>
    <property type="match status" value="2"/>
</dbReference>
<dbReference type="Pfam" id="PF02333">
    <property type="entry name" value="Phytase"/>
    <property type="match status" value="1"/>
</dbReference>
<feature type="chain" id="PRO_5046240723" evidence="1">
    <location>
        <begin position="34"/>
        <end position="650"/>
    </location>
</feature>
<comment type="caution">
    <text evidence="3">The sequence shown here is derived from an EMBL/GenBank/DDBJ whole genome shotgun (WGS) entry which is preliminary data.</text>
</comment>
<proteinExistence type="predicted"/>
<keyword evidence="1" id="KW-0732">Signal</keyword>
<evidence type="ECO:0000259" key="2">
    <source>
        <dbReference type="PROSITE" id="PS51662"/>
    </source>
</evidence>
<dbReference type="Gene3D" id="2.120.10.30">
    <property type="entry name" value="TolB, C-terminal domain"/>
    <property type="match status" value="2"/>
</dbReference>
<dbReference type="RefSeq" id="WP_390211898.1">
    <property type="nucleotide sequence ID" value="NZ_JBHLXJ010000009.1"/>
</dbReference>
<dbReference type="InterPro" id="IPR011042">
    <property type="entry name" value="6-blade_b-propeller_TolB-like"/>
</dbReference>
<protein>
    <submittedName>
        <fullName evidence="3">Phytase</fullName>
    </submittedName>
</protein>
<dbReference type="PROSITE" id="PS51662">
    <property type="entry name" value="BP_PHYTASE"/>
    <property type="match status" value="2"/>
</dbReference>
<evidence type="ECO:0000313" key="3">
    <source>
        <dbReference type="EMBL" id="MFC0350027.1"/>
    </source>
</evidence>
<feature type="domain" description="BPP" evidence="2">
    <location>
        <begin position="27"/>
        <end position="318"/>
    </location>
</feature>
<feature type="signal peptide" evidence="1">
    <location>
        <begin position="1"/>
        <end position="33"/>
    </location>
</feature>
<accession>A0ABV6IDX7</accession>
<reference evidence="3 4" key="1">
    <citation type="submission" date="2024-09" db="EMBL/GenBank/DDBJ databases">
        <authorList>
            <person name="Sun Q."/>
            <person name="Mori K."/>
        </authorList>
    </citation>
    <scope>NUCLEOTIDE SEQUENCE [LARGE SCALE GENOMIC DNA]</scope>
    <source>
        <strain evidence="3 4">CCM 8677</strain>
    </source>
</reference>
<dbReference type="InterPro" id="IPR003431">
    <property type="entry name" value="B-propeller_Phytase"/>
</dbReference>
<feature type="domain" description="BPP" evidence="2">
    <location>
        <begin position="324"/>
        <end position="647"/>
    </location>
</feature>
<dbReference type="EMBL" id="JBHLXJ010000009">
    <property type="protein sequence ID" value="MFC0350027.1"/>
    <property type="molecule type" value="Genomic_DNA"/>
</dbReference>